<dbReference type="EMBL" id="AP021861">
    <property type="protein sequence ID" value="BBO33345.1"/>
    <property type="molecule type" value="Genomic_DNA"/>
</dbReference>
<dbReference type="AlphaFoldDB" id="A0A5K7XA97"/>
<dbReference type="GO" id="GO:0000976">
    <property type="term" value="F:transcription cis-regulatory region binding"/>
    <property type="evidence" value="ECO:0007669"/>
    <property type="project" value="TreeGrafter"/>
</dbReference>
<organism evidence="5 6">
    <name type="scientific">Lacipirellula parvula</name>
    <dbReference type="NCBI Taxonomy" id="2650471"/>
    <lineage>
        <taxon>Bacteria</taxon>
        <taxon>Pseudomonadati</taxon>
        <taxon>Planctomycetota</taxon>
        <taxon>Planctomycetia</taxon>
        <taxon>Pirellulales</taxon>
        <taxon>Lacipirellulaceae</taxon>
        <taxon>Lacipirellula</taxon>
    </lineage>
</organism>
<evidence type="ECO:0000256" key="2">
    <source>
        <dbReference type="ARBA" id="ARBA00023125"/>
    </source>
</evidence>
<dbReference type="Gene3D" id="1.10.10.60">
    <property type="entry name" value="Homeodomain-like"/>
    <property type="match status" value="1"/>
</dbReference>
<dbReference type="GO" id="GO:0003700">
    <property type="term" value="F:DNA-binding transcription factor activity"/>
    <property type="evidence" value="ECO:0007669"/>
    <property type="project" value="InterPro"/>
</dbReference>
<dbReference type="Proteomes" id="UP000326837">
    <property type="component" value="Chromosome"/>
</dbReference>
<dbReference type="SUPFAM" id="SSF53822">
    <property type="entry name" value="Periplasmic binding protein-like I"/>
    <property type="match status" value="1"/>
</dbReference>
<dbReference type="Pfam" id="PF12833">
    <property type="entry name" value="HTH_18"/>
    <property type="match status" value="1"/>
</dbReference>
<sequence length="371" mass="40221">MKQIALALQESVVLRFSILQGVQDYARTAADWKLLRSAEAPVLSWEEAYASRPDGIIGFIGAEGLPAAAPAGTPIVCVNSIHDCPSTLRVRSDARAVGALAARYFLERGYRSFVFCTDVPTHYYSQQRFAGYRDALQEAGFAPQELIINSAGNDSTGGELAQLKSLPTKTAVYCVTDACARRVLNYCEDQGIEVPQHLAVLGTDNDPFHCEGGRTLLSSIEVNHRRIGMQAAQLLDRILHGAPAPAEAVLVAPGEVVTRASTETAAAASHPVVARALAAMEQHFQIREFTVERLASACGVSSRTIGRLFRQQGMASPYQVLLNIRIGAAKRLLEETQLTADEISFQCGFADYSTFYRAFKSHVGIAPSAFR</sequence>
<dbReference type="KEGG" id="lpav:PLANPX_2957"/>
<dbReference type="SUPFAM" id="SSF46689">
    <property type="entry name" value="Homeodomain-like"/>
    <property type="match status" value="1"/>
</dbReference>
<evidence type="ECO:0000256" key="3">
    <source>
        <dbReference type="ARBA" id="ARBA00023163"/>
    </source>
</evidence>
<dbReference type="PROSITE" id="PS01124">
    <property type="entry name" value="HTH_ARAC_FAMILY_2"/>
    <property type="match status" value="1"/>
</dbReference>
<dbReference type="PANTHER" id="PTHR30146">
    <property type="entry name" value="LACI-RELATED TRANSCRIPTIONAL REPRESSOR"/>
    <property type="match status" value="1"/>
</dbReference>
<keyword evidence="6" id="KW-1185">Reference proteome</keyword>
<dbReference type="InterPro" id="IPR009057">
    <property type="entry name" value="Homeodomain-like_sf"/>
</dbReference>
<keyword evidence="2" id="KW-0238">DNA-binding</keyword>
<dbReference type="Pfam" id="PF13377">
    <property type="entry name" value="Peripla_BP_3"/>
    <property type="match status" value="1"/>
</dbReference>
<dbReference type="Gene3D" id="3.40.50.2300">
    <property type="match status" value="2"/>
</dbReference>
<dbReference type="SMART" id="SM00342">
    <property type="entry name" value="HTH_ARAC"/>
    <property type="match status" value="1"/>
</dbReference>
<dbReference type="InterPro" id="IPR018060">
    <property type="entry name" value="HTH_AraC"/>
</dbReference>
<keyword evidence="3" id="KW-0804">Transcription</keyword>
<feature type="domain" description="HTH araC/xylS-type" evidence="4">
    <location>
        <begin position="274"/>
        <end position="371"/>
    </location>
</feature>
<reference evidence="6" key="1">
    <citation type="submission" date="2019-10" db="EMBL/GenBank/DDBJ databases">
        <title>Lacipirellula parvula gen. nov., sp. nov., representing a lineage of planctomycetes widespread in freshwater anoxic habitats, and description of the family Lacipirellulaceae.</title>
        <authorList>
            <person name="Dedysh S.N."/>
            <person name="Kulichevskaya I.S."/>
            <person name="Beletsky A.V."/>
            <person name="Rakitin A.L."/>
            <person name="Mardanov A.V."/>
            <person name="Ivanova A.A."/>
            <person name="Saltykova V.X."/>
            <person name="Rijpstra W.I.C."/>
            <person name="Sinninghe Damste J.S."/>
            <person name="Ravin N.V."/>
        </authorList>
    </citation>
    <scope>NUCLEOTIDE SEQUENCE [LARGE SCALE GENOMIC DNA]</scope>
    <source>
        <strain evidence="6">PX69</strain>
    </source>
</reference>
<dbReference type="InterPro" id="IPR046335">
    <property type="entry name" value="LacI/GalR-like_sensor"/>
</dbReference>
<evidence type="ECO:0000256" key="1">
    <source>
        <dbReference type="ARBA" id="ARBA00023015"/>
    </source>
</evidence>
<keyword evidence="1" id="KW-0805">Transcription regulation</keyword>
<evidence type="ECO:0000259" key="4">
    <source>
        <dbReference type="PROSITE" id="PS01124"/>
    </source>
</evidence>
<protein>
    <recommendedName>
        <fullName evidence="4">HTH araC/xylS-type domain-containing protein</fullName>
    </recommendedName>
</protein>
<dbReference type="InterPro" id="IPR028082">
    <property type="entry name" value="Peripla_BP_I"/>
</dbReference>
<proteinExistence type="predicted"/>
<evidence type="ECO:0000313" key="5">
    <source>
        <dbReference type="EMBL" id="BBO33345.1"/>
    </source>
</evidence>
<gene>
    <name evidence="5" type="ORF">PLANPX_2957</name>
</gene>
<accession>A0A5K7XA97</accession>
<name>A0A5K7XA97_9BACT</name>
<evidence type="ECO:0000313" key="6">
    <source>
        <dbReference type="Proteomes" id="UP000326837"/>
    </source>
</evidence>
<dbReference type="PANTHER" id="PTHR30146:SF24">
    <property type="entry name" value="XYLOSE OPERON REGULATORY PROTEIN"/>
    <property type="match status" value="1"/>
</dbReference>
<dbReference type="RefSeq" id="WP_172992039.1">
    <property type="nucleotide sequence ID" value="NZ_AP021861.1"/>
</dbReference>